<dbReference type="GO" id="GO:0050568">
    <property type="term" value="F:protein-glutamine glutaminase activity"/>
    <property type="evidence" value="ECO:0007669"/>
    <property type="project" value="UniProtKB-UniRule"/>
</dbReference>
<dbReference type="PANTHER" id="PTHR35147:SF2">
    <property type="entry name" value="CHEMORECEPTOR GLUTAMINE DEAMIDASE CHED-RELATED"/>
    <property type="match status" value="1"/>
</dbReference>
<name>A0A157QSG6_9BORD</name>
<feature type="compositionally biased region" description="Basic and acidic residues" evidence="4">
    <location>
        <begin position="237"/>
        <end position="266"/>
    </location>
</feature>
<dbReference type="AlphaFoldDB" id="A0A157QSG6"/>
<evidence type="ECO:0000256" key="4">
    <source>
        <dbReference type="SAM" id="MobiDB-lite"/>
    </source>
</evidence>
<comment type="catalytic activity">
    <reaction evidence="3">
        <text>L-glutaminyl-[protein] + H2O = L-glutamyl-[protein] + NH4(+)</text>
        <dbReference type="Rhea" id="RHEA:16441"/>
        <dbReference type="Rhea" id="RHEA-COMP:10207"/>
        <dbReference type="Rhea" id="RHEA-COMP:10208"/>
        <dbReference type="ChEBI" id="CHEBI:15377"/>
        <dbReference type="ChEBI" id="CHEBI:28938"/>
        <dbReference type="ChEBI" id="CHEBI:29973"/>
        <dbReference type="ChEBI" id="CHEBI:30011"/>
        <dbReference type="EC" id="3.5.1.44"/>
    </reaction>
</comment>
<feature type="region of interest" description="Disordered" evidence="4">
    <location>
        <begin position="237"/>
        <end position="283"/>
    </location>
</feature>
<dbReference type="Pfam" id="PF03975">
    <property type="entry name" value="CheD"/>
    <property type="match status" value="1"/>
</dbReference>
<dbReference type="OrthoDB" id="9807202at2"/>
<dbReference type="CDD" id="cd16352">
    <property type="entry name" value="CheD"/>
    <property type="match status" value="1"/>
</dbReference>
<reference evidence="5 6" key="1">
    <citation type="submission" date="2016-03" db="EMBL/GenBank/DDBJ databases">
        <authorList>
            <consortium name="Pathogen Informatics"/>
        </authorList>
    </citation>
    <scope>NUCLEOTIDE SEQUENCE [LARGE SCALE GENOMIC DNA]</scope>
    <source>
        <strain evidence="5 6">NCTC13364</strain>
    </source>
</reference>
<evidence type="ECO:0000256" key="2">
    <source>
        <dbReference type="ARBA" id="ARBA00022801"/>
    </source>
</evidence>
<keyword evidence="5" id="KW-0675">Receptor</keyword>
<dbReference type="InterPro" id="IPR011324">
    <property type="entry name" value="Cytotoxic_necrot_fac-like_cat"/>
</dbReference>
<feature type="compositionally biased region" description="Basic and acidic residues" evidence="4">
    <location>
        <begin position="274"/>
        <end position="283"/>
    </location>
</feature>
<dbReference type="NCBIfam" id="NF010014">
    <property type="entry name" value="PRK13489.1"/>
    <property type="match status" value="1"/>
</dbReference>
<dbReference type="Proteomes" id="UP000077037">
    <property type="component" value="Unassembled WGS sequence"/>
</dbReference>
<sequence length="283" mass="31189">MPSASKARATRHYYDSAFKSDAVKILPNEYYVTTSDENLMLSTVLGSCVAACLRDPVTGVGGMNHFMLPEGDASSPASATMRYGSFAMEVLINELIKAGAARERLEAKVFGGGAVLSAMQQLNIGERNGQFVLSYLKMEGIPVLAQDLGDIHARRINFFPQEGRVMVRRMAPHHQKGEVLIAKREEAAAEFVQSETRAPQYVERFAKPGGMKVERFDKPAGGMKVERFDKPASGMKVERFDKPAGGMKVERFDKPASGMKVERFDKPATASPMRVERFDKAKS</sequence>
<dbReference type="SUPFAM" id="SSF64438">
    <property type="entry name" value="CNF1/YfiH-like putative cysteine hydrolases"/>
    <property type="match status" value="1"/>
</dbReference>
<dbReference type="PANTHER" id="PTHR35147">
    <property type="entry name" value="CHEMORECEPTOR GLUTAMINE DEAMIDASE CHED-RELATED"/>
    <property type="match status" value="1"/>
</dbReference>
<dbReference type="Gene3D" id="3.30.1330.200">
    <property type="match status" value="1"/>
</dbReference>
<proteinExistence type="inferred from homology"/>
<dbReference type="InterPro" id="IPR038592">
    <property type="entry name" value="CheD-like_sf"/>
</dbReference>
<dbReference type="InterPro" id="IPR005659">
    <property type="entry name" value="Chemorcpt_Glu_NH3ase_CheD"/>
</dbReference>
<dbReference type="EMBL" id="FKBS01000025">
    <property type="protein sequence ID" value="SAI48803.1"/>
    <property type="molecule type" value="Genomic_DNA"/>
</dbReference>
<organism evidence="5 6">
    <name type="scientific">Bordetella ansorpii</name>
    <dbReference type="NCBI Taxonomy" id="288768"/>
    <lineage>
        <taxon>Bacteria</taxon>
        <taxon>Pseudomonadati</taxon>
        <taxon>Pseudomonadota</taxon>
        <taxon>Betaproteobacteria</taxon>
        <taxon>Burkholderiales</taxon>
        <taxon>Alcaligenaceae</taxon>
        <taxon>Bordetella</taxon>
    </lineage>
</organism>
<comment type="similarity">
    <text evidence="3">Belongs to the CheD family.</text>
</comment>
<evidence type="ECO:0000256" key="1">
    <source>
        <dbReference type="ARBA" id="ARBA00022500"/>
    </source>
</evidence>
<comment type="function">
    <text evidence="3">Probably deamidates glutamine residues to glutamate on methyl-accepting chemotaxis receptors (MCPs), playing an important role in chemotaxis.</text>
</comment>
<accession>A0A157QSG6</accession>
<evidence type="ECO:0000313" key="5">
    <source>
        <dbReference type="EMBL" id="SAI48803.1"/>
    </source>
</evidence>
<dbReference type="EC" id="3.5.1.44" evidence="3"/>
<protein>
    <recommendedName>
        <fullName evidence="3">Probable chemoreceptor glutamine deamidase CheD</fullName>
        <ecNumber evidence="3">3.5.1.44</ecNumber>
    </recommendedName>
</protein>
<keyword evidence="1 3" id="KW-0145">Chemotaxis</keyword>
<evidence type="ECO:0000313" key="6">
    <source>
        <dbReference type="Proteomes" id="UP000077037"/>
    </source>
</evidence>
<dbReference type="HAMAP" id="MF_01440">
    <property type="entry name" value="CheD"/>
    <property type="match status" value="1"/>
</dbReference>
<dbReference type="GO" id="GO:0006935">
    <property type="term" value="P:chemotaxis"/>
    <property type="evidence" value="ECO:0007669"/>
    <property type="project" value="UniProtKB-UniRule"/>
</dbReference>
<evidence type="ECO:0000256" key="3">
    <source>
        <dbReference type="HAMAP-Rule" id="MF_01440"/>
    </source>
</evidence>
<dbReference type="RefSeq" id="WP_082887379.1">
    <property type="nucleotide sequence ID" value="NZ_FKBS01000025.1"/>
</dbReference>
<dbReference type="NCBIfam" id="NF010013">
    <property type="entry name" value="PRK13487.1"/>
    <property type="match status" value="1"/>
</dbReference>
<keyword evidence="2 3" id="KW-0378">Hydrolase</keyword>
<gene>
    <name evidence="3 5" type="primary">cheD</name>
    <name evidence="5" type="ORF">SAMEA1982600_03981</name>
</gene>